<protein>
    <recommendedName>
        <fullName evidence="15">Phosphatidylinositol transfer protein SFH5</fullName>
        <shortName evidence="15">PITP SFH5</shortName>
    </recommendedName>
</protein>
<dbReference type="AlphaFoldDB" id="A0A5J5F270"/>
<keyword evidence="12 15" id="KW-0472">Membrane</keyword>
<feature type="region of interest" description="Disordered" evidence="16">
    <location>
        <begin position="269"/>
        <end position="351"/>
    </location>
</feature>
<feature type="region of interest" description="Disordered" evidence="16">
    <location>
        <begin position="370"/>
        <end position="449"/>
    </location>
</feature>
<keyword evidence="11 15" id="KW-0445">Lipid transport</keyword>
<dbReference type="InterPro" id="IPR001251">
    <property type="entry name" value="CRAL-TRIO_dom"/>
</dbReference>
<dbReference type="SUPFAM" id="SSF52087">
    <property type="entry name" value="CRAL/TRIO domain"/>
    <property type="match status" value="1"/>
</dbReference>
<feature type="compositionally biased region" description="Basic and acidic residues" evidence="16">
    <location>
        <begin position="301"/>
        <end position="351"/>
    </location>
</feature>
<evidence type="ECO:0000256" key="13">
    <source>
        <dbReference type="ARBA" id="ARBA00024146"/>
    </source>
</evidence>
<evidence type="ECO:0000256" key="12">
    <source>
        <dbReference type="ARBA" id="ARBA00023136"/>
    </source>
</evidence>
<evidence type="ECO:0000256" key="8">
    <source>
        <dbReference type="ARBA" id="ARBA00022824"/>
    </source>
</evidence>
<evidence type="ECO:0000256" key="6">
    <source>
        <dbReference type="ARBA" id="ARBA00022617"/>
    </source>
</evidence>
<dbReference type="Proteomes" id="UP000326924">
    <property type="component" value="Unassembled WGS sequence"/>
</dbReference>
<proteinExistence type="inferred from homology"/>
<dbReference type="EMBL" id="VXIS01000058">
    <property type="protein sequence ID" value="KAA8909415.1"/>
    <property type="molecule type" value="Genomic_DNA"/>
</dbReference>
<evidence type="ECO:0000256" key="1">
    <source>
        <dbReference type="ARBA" id="ARBA00001970"/>
    </source>
</evidence>
<keyword evidence="6" id="KW-0349">Heme</keyword>
<feature type="compositionally biased region" description="Basic and acidic residues" evidence="16">
    <location>
        <begin position="417"/>
        <end position="429"/>
    </location>
</feature>
<dbReference type="Pfam" id="PF00650">
    <property type="entry name" value="CRAL_TRIO"/>
    <property type="match status" value="1"/>
</dbReference>
<comment type="subcellular location">
    <subcellularLocation>
        <location evidence="15">Cytoplasm</location>
    </subcellularLocation>
    <subcellularLocation>
        <location evidence="2 15">Endoplasmic reticulum membrane</location>
        <topology evidence="2 15">Peripheral membrane protein</topology>
    </subcellularLocation>
    <subcellularLocation>
        <location evidence="15">Microsome membrane</location>
        <topology evidence="15">Peripheral membrane protein</topology>
    </subcellularLocation>
</comment>
<dbReference type="InterPro" id="IPR036273">
    <property type="entry name" value="CRAL/TRIO_N_dom_sf"/>
</dbReference>
<sequence length="449" mass="49142">MAATASWPSLSAEHPIIQLFKKVPEVLTASAGYNELWGLTLAGPTTESSGDSVEQPTFSTALILQKFLRANANDQGKAFSQLKDTMVWRKSFFGTDGEVSKGWSDEKFKGLGYITVNKTKSGAIKVVCWNVYGATKDLKKTFGDLDEFLRWRVNLMEESLKRLNLGEATEPIPDYGKGADPYMGLQVHDYMNVSFLRLPGEVKTASKKTIEMFARYYPETLERKYFVNVPTLMSWVYTLLKKVLSAATLKKLEMLSSSKDLASRLGEDIPEAYGGKGQPLDASNSVQSPRDVDGENAAKQATDEAESKKAEEVPKTAEEAKPEESKAEETAMADETPKTEEAKPEDVKVEAHKEEVKAVAVVVAEAAPATEEVKLPETTDKTEEASKTVEPLPLTEEPTAAPVVESAATEPTSTVETPKDAPEAPKELSEVPLPAPTEVMERENEVVVV</sequence>
<evidence type="ECO:0000313" key="18">
    <source>
        <dbReference type="EMBL" id="KAA8909415.1"/>
    </source>
</evidence>
<dbReference type="PANTHER" id="PTHR47669">
    <property type="entry name" value="PHOSPHATIDYLINOSITOL TRANSFER PROTEIN SFH5"/>
    <property type="match status" value="1"/>
</dbReference>
<comment type="similarity">
    <text evidence="3 15">Belongs to the SFH5 family.</text>
</comment>
<dbReference type="GO" id="GO:0046872">
    <property type="term" value="F:metal ion binding"/>
    <property type="evidence" value="ECO:0007669"/>
    <property type="project" value="UniProtKB-KW"/>
</dbReference>
<evidence type="ECO:0000256" key="14">
    <source>
        <dbReference type="ARBA" id="ARBA00024180"/>
    </source>
</evidence>
<keyword evidence="7" id="KW-0479">Metal-binding</keyword>
<feature type="compositionally biased region" description="Basic and acidic residues" evidence="16">
    <location>
        <begin position="371"/>
        <end position="387"/>
    </location>
</feature>
<evidence type="ECO:0000256" key="5">
    <source>
        <dbReference type="ARBA" id="ARBA00022490"/>
    </source>
</evidence>
<comment type="caution">
    <text evidence="18">The sequence shown here is derived from an EMBL/GenBank/DDBJ whole genome shotgun (WGS) entry which is preliminary data.</text>
</comment>
<comment type="function">
    <text evidence="14">Non-classical phosphatidylinositol (PtdIns) transfer protein (PITP), which exhibits PtdIns-binding/transfer activity in the absence of detectable PtdCho-binding/transfer activity. Regulates PtdIns(4,5)P2 homeostasis at the plasma membrane. Heme-binding protein that may play a role in organic oxidant-induced stress responses.</text>
</comment>
<dbReference type="Gene3D" id="3.40.525.10">
    <property type="entry name" value="CRAL-TRIO lipid binding domain"/>
    <property type="match status" value="1"/>
</dbReference>
<dbReference type="GO" id="GO:0008526">
    <property type="term" value="F:phosphatidylinositol transfer activity"/>
    <property type="evidence" value="ECO:0007669"/>
    <property type="project" value="UniProtKB-UniRule"/>
</dbReference>
<keyword evidence="8 15" id="KW-0256">Endoplasmic reticulum</keyword>
<evidence type="ECO:0000256" key="10">
    <source>
        <dbReference type="ARBA" id="ARBA00023004"/>
    </source>
</evidence>
<keyword evidence="9 15" id="KW-0492">Microsome</keyword>
<dbReference type="SMART" id="SM00516">
    <property type="entry name" value="SEC14"/>
    <property type="match status" value="1"/>
</dbReference>
<accession>A0A5J5F270</accession>
<dbReference type="GO" id="GO:0017157">
    <property type="term" value="P:regulation of exocytosis"/>
    <property type="evidence" value="ECO:0007669"/>
    <property type="project" value="TreeGrafter"/>
</dbReference>
<evidence type="ECO:0000256" key="3">
    <source>
        <dbReference type="ARBA" id="ARBA00006667"/>
    </source>
</evidence>
<evidence type="ECO:0000256" key="11">
    <source>
        <dbReference type="ARBA" id="ARBA00023055"/>
    </source>
</evidence>
<feature type="compositionally biased region" description="Basic and acidic residues" evidence="16">
    <location>
        <begin position="439"/>
        <end position="449"/>
    </location>
</feature>
<evidence type="ECO:0000313" key="19">
    <source>
        <dbReference type="Proteomes" id="UP000326924"/>
    </source>
</evidence>
<evidence type="ECO:0000256" key="15">
    <source>
        <dbReference type="RuleBase" id="RU367059"/>
    </source>
</evidence>
<dbReference type="SUPFAM" id="SSF46938">
    <property type="entry name" value="CRAL/TRIO N-terminal domain"/>
    <property type="match status" value="1"/>
</dbReference>
<gene>
    <name evidence="18" type="ORF">FN846DRAFT_1009075</name>
</gene>
<dbReference type="InterPro" id="IPR042938">
    <property type="entry name" value="Sfh5"/>
</dbReference>
<evidence type="ECO:0000256" key="2">
    <source>
        <dbReference type="ARBA" id="ARBA00004406"/>
    </source>
</evidence>
<dbReference type="PROSITE" id="PS50191">
    <property type="entry name" value="CRAL_TRIO"/>
    <property type="match status" value="1"/>
</dbReference>
<feature type="domain" description="CRAL-TRIO" evidence="17">
    <location>
        <begin position="146"/>
        <end position="281"/>
    </location>
</feature>
<evidence type="ECO:0000256" key="9">
    <source>
        <dbReference type="ARBA" id="ARBA00022848"/>
    </source>
</evidence>
<dbReference type="OrthoDB" id="75724at2759"/>
<dbReference type="PANTHER" id="PTHR47669:SF1">
    <property type="entry name" value="PHOSPHATIDYLINOSITOL TRANSFER PROTEIN SFH5"/>
    <property type="match status" value="1"/>
</dbReference>
<keyword evidence="10" id="KW-0408">Iron</keyword>
<dbReference type="GO" id="GO:0032541">
    <property type="term" value="C:cortical endoplasmic reticulum"/>
    <property type="evidence" value="ECO:0007669"/>
    <property type="project" value="TreeGrafter"/>
</dbReference>
<organism evidence="18 19">
    <name type="scientific">Sphaerosporella brunnea</name>
    <dbReference type="NCBI Taxonomy" id="1250544"/>
    <lineage>
        <taxon>Eukaryota</taxon>
        <taxon>Fungi</taxon>
        <taxon>Dikarya</taxon>
        <taxon>Ascomycota</taxon>
        <taxon>Pezizomycotina</taxon>
        <taxon>Pezizomycetes</taxon>
        <taxon>Pezizales</taxon>
        <taxon>Pyronemataceae</taxon>
        <taxon>Sphaerosporella</taxon>
    </lineage>
</organism>
<dbReference type="InterPro" id="IPR036865">
    <property type="entry name" value="CRAL-TRIO_dom_sf"/>
</dbReference>
<dbReference type="FunCoup" id="A0A5J5F270">
    <property type="interactions" value="36"/>
</dbReference>
<dbReference type="GO" id="GO:0005829">
    <property type="term" value="C:cytosol"/>
    <property type="evidence" value="ECO:0007669"/>
    <property type="project" value="TreeGrafter"/>
</dbReference>
<dbReference type="InParanoid" id="A0A5J5F270"/>
<evidence type="ECO:0000259" key="17">
    <source>
        <dbReference type="PROSITE" id="PS50191"/>
    </source>
</evidence>
<keyword evidence="4 15" id="KW-0813">Transport</keyword>
<dbReference type="GO" id="GO:0043001">
    <property type="term" value="P:Golgi to plasma membrane protein transport"/>
    <property type="evidence" value="ECO:0007669"/>
    <property type="project" value="TreeGrafter"/>
</dbReference>
<dbReference type="CDD" id="cd00170">
    <property type="entry name" value="SEC14"/>
    <property type="match status" value="1"/>
</dbReference>
<dbReference type="GO" id="GO:0005886">
    <property type="term" value="C:plasma membrane"/>
    <property type="evidence" value="ECO:0007669"/>
    <property type="project" value="TreeGrafter"/>
</dbReference>
<comment type="catalytic activity">
    <reaction evidence="13">
        <text>a 1,2-diacyl-sn-glycero-3-phospho-(1D-myo-inositol)(in) = a 1,2-diacyl-sn-glycero-3-phospho-(1D-myo-inositol)(out)</text>
        <dbReference type="Rhea" id="RHEA:38691"/>
        <dbReference type="ChEBI" id="CHEBI:57880"/>
    </reaction>
    <physiologicalReaction direction="left-to-right" evidence="13">
        <dbReference type="Rhea" id="RHEA:38692"/>
    </physiologicalReaction>
</comment>
<comment type="cofactor">
    <cofactor evidence="1">
        <name>heme b</name>
        <dbReference type="ChEBI" id="CHEBI:60344"/>
    </cofactor>
</comment>
<name>A0A5J5F270_9PEZI</name>
<keyword evidence="5 15" id="KW-0963">Cytoplasm</keyword>
<evidence type="ECO:0000256" key="4">
    <source>
        <dbReference type="ARBA" id="ARBA00022448"/>
    </source>
</evidence>
<keyword evidence="19" id="KW-1185">Reference proteome</keyword>
<reference evidence="18 19" key="1">
    <citation type="submission" date="2019-09" db="EMBL/GenBank/DDBJ databases">
        <title>Draft genome of the ectomycorrhizal ascomycete Sphaerosporella brunnea.</title>
        <authorList>
            <consortium name="DOE Joint Genome Institute"/>
            <person name="Benucci G.M."/>
            <person name="Marozzi G."/>
            <person name="Antonielli L."/>
            <person name="Sanchez S."/>
            <person name="Marco P."/>
            <person name="Wang X."/>
            <person name="Falini L.B."/>
            <person name="Barry K."/>
            <person name="Haridas S."/>
            <person name="Lipzen A."/>
            <person name="Labutti K."/>
            <person name="Grigoriev I.V."/>
            <person name="Murat C."/>
            <person name="Martin F."/>
            <person name="Albertini E."/>
            <person name="Donnini D."/>
            <person name="Bonito G."/>
        </authorList>
    </citation>
    <scope>NUCLEOTIDE SEQUENCE [LARGE SCALE GENOMIC DNA]</scope>
    <source>
        <strain evidence="18 19">Sb_GMNB300</strain>
    </source>
</reference>
<evidence type="ECO:0000256" key="16">
    <source>
        <dbReference type="SAM" id="MobiDB-lite"/>
    </source>
</evidence>
<evidence type="ECO:0000256" key="7">
    <source>
        <dbReference type="ARBA" id="ARBA00022723"/>
    </source>
</evidence>
<dbReference type="GO" id="GO:0005789">
    <property type="term" value="C:endoplasmic reticulum membrane"/>
    <property type="evidence" value="ECO:0007669"/>
    <property type="project" value="UniProtKB-SubCell"/>
</dbReference>